<accession>A0A4Y9VR58</accession>
<dbReference type="InterPro" id="IPR021357">
    <property type="entry name" value="DUF2782"/>
</dbReference>
<dbReference type="Pfam" id="PF11191">
    <property type="entry name" value="DUF2782"/>
    <property type="match status" value="1"/>
</dbReference>
<evidence type="ECO:0000256" key="1">
    <source>
        <dbReference type="SAM" id="SignalP"/>
    </source>
</evidence>
<dbReference type="Proteomes" id="UP000297706">
    <property type="component" value="Unassembled WGS sequence"/>
</dbReference>
<dbReference type="AlphaFoldDB" id="A0A4Y9VR58"/>
<evidence type="ECO:0000313" key="3">
    <source>
        <dbReference type="Proteomes" id="UP000297706"/>
    </source>
</evidence>
<feature type="signal peptide" evidence="1">
    <location>
        <begin position="1"/>
        <end position="26"/>
    </location>
</feature>
<keyword evidence="3" id="KW-1185">Reference proteome</keyword>
<organism evidence="2 3">
    <name type="scientific">Methylotenera oryzisoli</name>
    <dbReference type="NCBI Taxonomy" id="2080758"/>
    <lineage>
        <taxon>Bacteria</taxon>
        <taxon>Pseudomonadati</taxon>
        <taxon>Pseudomonadota</taxon>
        <taxon>Betaproteobacteria</taxon>
        <taxon>Nitrosomonadales</taxon>
        <taxon>Methylophilaceae</taxon>
        <taxon>Methylotenera</taxon>
    </lineage>
</organism>
<sequence length="117" mass="13274">MMMRKNYKNLSALLLAAMLAPTLLQARELPSNLQPLEDIPPPSISSEDVPDEPEVTIVKKNGETIEEYRVGGQLYMMKVTPKHGVPYYLHREDQDGAWVNVGPNPPLSIPKWTIFRF</sequence>
<dbReference type="RefSeq" id="WP_135277913.1">
    <property type="nucleotide sequence ID" value="NZ_PQVH01000009.1"/>
</dbReference>
<reference evidence="2 3" key="1">
    <citation type="submission" date="2018-02" db="EMBL/GenBank/DDBJ databases">
        <title>A novel lanthanide dependent methylotroph, Methylotenera sp. La3113.</title>
        <authorList>
            <person name="Lv H."/>
            <person name="Tani A."/>
        </authorList>
    </citation>
    <scope>NUCLEOTIDE SEQUENCE [LARGE SCALE GENOMIC DNA]</scope>
    <source>
        <strain evidence="2 3">La3113</strain>
    </source>
</reference>
<dbReference type="EMBL" id="PQVH01000009">
    <property type="protein sequence ID" value="TFW71166.1"/>
    <property type="molecule type" value="Genomic_DNA"/>
</dbReference>
<keyword evidence="1" id="KW-0732">Signal</keyword>
<name>A0A4Y9VR58_9PROT</name>
<proteinExistence type="predicted"/>
<evidence type="ECO:0000313" key="2">
    <source>
        <dbReference type="EMBL" id="TFW71166.1"/>
    </source>
</evidence>
<feature type="chain" id="PRO_5021319174" evidence="1">
    <location>
        <begin position="27"/>
        <end position="117"/>
    </location>
</feature>
<gene>
    <name evidence="2" type="ORF">C3Y98_07815</name>
</gene>
<comment type="caution">
    <text evidence="2">The sequence shown here is derived from an EMBL/GenBank/DDBJ whole genome shotgun (WGS) entry which is preliminary data.</text>
</comment>
<protein>
    <submittedName>
        <fullName evidence="2">DUF2782 domain-containing protein</fullName>
    </submittedName>
</protein>
<dbReference type="OrthoDB" id="5296182at2"/>
<dbReference type="Gene3D" id="2.20.130.30">
    <property type="entry name" value="Protein of unknown function DUF2782"/>
    <property type="match status" value="1"/>
</dbReference>